<evidence type="ECO:0000256" key="8">
    <source>
        <dbReference type="ARBA" id="ARBA00022889"/>
    </source>
</evidence>
<organism evidence="18 19">
    <name type="scientific">Xenopus laevis</name>
    <name type="common">African clawed frog</name>
    <dbReference type="NCBI Taxonomy" id="8355"/>
    <lineage>
        <taxon>Eukaryota</taxon>
        <taxon>Metazoa</taxon>
        <taxon>Chordata</taxon>
        <taxon>Craniata</taxon>
        <taxon>Vertebrata</taxon>
        <taxon>Euteleostomi</taxon>
        <taxon>Amphibia</taxon>
        <taxon>Batrachia</taxon>
        <taxon>Anura</taxon>
        <taxon>Pipoidea</taxon>
        <taxon>Pipidae</taxon>
        <taxon>Xenopodinae</taxon>
        <taxon>Xenopus</taxon>
        <taxon>Xenopus</taxon>
    </lineage>
</organism>
<dbReference type="GO" id="GO:0007156">
    <property type="term" value="P:homophilic cell adhesion via plasma membrane adhesion molecules"/>
    <property type="evidence" value="ECO:0007669"/>
    <property type="project" value="TreeGrafter"/>
</dbReference>
<name>A0A974DMW1_XENLA</name>
<evidence type="ECO:0000256" key="1">
    <source>
        <dbReference type="ARBA" id="ARBA00004251"/>
    </source>
</evidence>
<evidence type="ECO:0000256" key="3">
    <source>
        <dbReference type="ARBA" id="ARBA00007810"/>
    </source>
</evidence>
<evidence type="ECO:0000256" key="5">
    <source>
        <dbReference type="ARBA" id="ARBA00022692"/>
    </source>
</evidence>
<evidence type="ECO:0000256" key="14">
    <source>
        <dbReference type="ARBA" id="ARBA00023319"/>
    </source>
</evidence>
<keyword evidence="6" id="KW-0732">Signal</keyword>
<comment type="subcellular location">
    <subcellularLocation>
        <location evidence="2">Cell junction</location>
        <location evidence="2">Adherens junction</location>
    </subcellularLocation>
    <subcellularLocation>
        <location evidence="1">Cell membrane</location>
        <topology evidence="1">Single-pass type I membrane protein</topology>
    </subcellularLocation>
</comment>
<dbReference type="InterPro" id="IPR003599">
    <property type="entry name" value="Ig_sub"/>
</dbReference>
<dbReference type="GO" id="GO:0005886">
    <property type="term" value="C:plasma membrane"/>
    <property type="evidence" value="ECO:0007669"/>
    <property type="project" value="UniProtKB-SubCell"/>
</dbReference>
<accession>A0A974DMW1</accession>
<evidence type="ECO:0000256" key="11">
    <source>
        <dbReference type="ARBA" id="ARBA00023136"/>
    </source>
</evidence>
<sequence length="544" mass="60356">MVLFASELSSASVRELAMSLRIGFLRKVTSVSHFGESAPMRSLHYNQGHHQKSRGPVQQHSLGALVPTQPPNPTPDPAHPQAGEDNTHAAGVDLLPDYVVGFVSGYNSYLIVGCARDSARDVANCSPANLFARTSTVRVRRMFANVARRSHFEFAFDSNTNRSTIRPFEFLRPLKIERFPFVRTIVKAKLGSDIKLFCKVKTLELISQVTWQRKLSPNNENFLTYSKGEEPLHLTPFGERVRFLGNGDLGGSILIPNVTLTDEGTYLCIYTTFPSGTMEGEIHLSIWVEPSVEVQLNPVLSGPNPDVIAECVAFASKPAANISWNTYGLLYTSKEIPTQHPNGTVTIRSQLWMVPSPGLNGRQATCLVSLPDQLFEKVIHRNITNIQYAPQAVHIRIQREERDPLFVECWADGNPLIIYTWRRENGSIPNDVAQVMGNTLHFSRGNTDYNGLYVCEATNSIGRNSHSVYLYKYSGAAPQGNTGAYIAVIVILCVIIIGMAAYCYFTKLKMEREIKRKIEGLNPPASSEGEEAVPIADLRLSSDN</sequence>
<keyword evidence="7" id="KW-0677">Repeat</keyword>
<dbReference type="InterPro" id="IPR036179">
    <property type="entry name" value="Ig-like_dom_sf"/>
</dbReference>
<dbReference type="InterPro" id="IPR051427">
    <property type="entry name" value="Nectin/Nectin-like"/>
</dbReference>
<dbReference type="InterPro" id="IPR003598">
    <property type="entry name" value="Ig_sub2"/>
</dbReference>
<dbReference type="PANTHER" id="PTHR23277">
    <property type="entry name" value="NECTIN-RELATED"/>
    <property type="match status" value="1"/>
</dbReference>
<evidence type="ECO:0000256" key="9">
    <source>
        <dbReference type="ARBA" id="ARBA00022949"/>
    </source>
</evidence>
<feature type="region of interest" description="Disordered" evidence="15">
    <location>
        <begin position="46"/>
        <end position="87"/>
    </location>
</feature>
<keyword evidence="4" id="KW-1003">Cell membrane</keyword>
<evidence type="ECO:0000256" key="7">
    <source>
        <dbReference type="ARBA" id="ARBA00022737"/>
    </source>
</evidence>
<evidence type="ECO:0000256" key="4">
    <source>
        <dbReference type="ARBA" id="ARBA00022475"/>
    </source>
</evidence>
<evidence type="ECO:0000259" key="17">
    <source>
        <dbReference type="PROSITE" id="PS50835"/>
    </source>
</evidence>
<feature type="region of interest" description="Disordered" evidence="15">
    <location>
        <begin position="521"/>
        <end position="544"/>
    </location>
</feature>
<dbReference type="GO" id="GO:0005912">
    <property type="term" value="C:adherens junction"/>
    <property type="evidence" value="ECO:0007669"/>
    <property type="project" value="UniProtKB-SubCell"/>
</dbReference>
<evidence type="ECO:0000256" key="12">
    <source>
        <dbReference type="ARBA" id="ARBA00023157"/>
    </source>
</evidence>
<evidence type="ECO:0000256" key="15">
    <source>
        <dbReference type="SAM" id="MobiDB-lite"/>
    </source>
</evidence>
<reference evidence="19" key="1">
    <citation type="journal article" date="2016" name="Nature">
        <title>Genome evolution in the allotetraploid frog Xenopus laevis.</title>
        <authorList>
            <person name="Session A.M."/>
            <person name="Uno Y."/>
            <person name="Kwon T."/>
            <person name="Chapman J.A."/>
            <person name="Toyoda A."/>
            <person name="Takahashi S."/>
            <person name="Fukui A."/>
            <person name="Hikosaka A."/>
            <person name="Suzuki A."/>
            <person name="Kondo M."/>
            <person name="van Heeringen S.J."/>
            <person name="Quigley I."/>
            <person name="Heinz S."/>
            <person name="Ogino H."/>
            <person name="Ochi H."/>
            <person name="Hellsten U."/>
            <person name="Lyons J.B."/>
            <person name="Simakov O."/>
            <person name="Putnam N."/>
            <person name="Stites J."/>
            <person name="Kuroki Y."/>
            <person name="Tanaka T."/>
            <person name="Michiue T."/>
            <person name="Watanabe M."/>
            <person name="Bogdanovic O."/>
            <person name="Lister R."/>
            <person name="Georgiou G."/>
            <person name="Paranjpe S.S."/>
            <person name="van Kruijsbergen I."/>
            <person name="Shu S."/>
            <person name="Carlson J."/>
            <person name="Kinoshita T."/>
            <person name="Ohta Y."/>
            <person name="Mawaribuchi S."/>
            <person name="Jenkins J."/>
            <person name="Grimwood J."/>
            <person name="Schmutz J."/>
            <person name="Mitros T."/>
            <person name="Mozaffari S.V."/>
            <person name="Suzuki Y."/>
            <person name="Haramoto Y."/>
            <person name="Yamamoto T.S."/>
            <person name="Takagi C."/>
            <person name="Heald R."/>
            <person name="Miller K."/>
            <person name="Haudenschild C."/>
            <person name="Kitzman J."/>
            <person name="Nakayama T."/>
            <person name="Izutsu Y."/>
            <person name="Robert J."/>
            <person name="Fortriede J."/>
            <person name="Burns K."/>
            <person name="Lotay V."/>
            <person name="Karimi K."/>
            <person name="Yasuoka Y."/>
            <person name="Dichmann D.S."/>
            <person name="Flajnik M.F."/>
            <person name="Houston D.W."/>
            <person name="Shendure J."/>
            <person name="DuPasquier L."/>
            <person name="Vize P.D."/>
            <person name="Zorn A.M."/>
            <person name="Ito M."/>
            <person name="Marcotte E.M."/>
            <person name="Wallingford J.B."/>
            <person name="Ito Y."/>
            <person name="Asashima M."/>
            <person name="Ueno N."/>
            <person name="Matsuda Y."/>
            <person name="Veenstra G.J."/>
            <person name="Fujiyama A."/>
            <person name="Harland R.M."/>
            <person name="Taira M."/>
            <person name="Rokhsar D.S."/>
        </authorList>
    </citation>
    <scope>NUCLEOTIDE SEQUENCE [LARGE SCALE GENOMIC DNA]</scope>
    <source>
        <strain evidence="19">J</strain>
    </source>
</reference>
<dbReference type="InterPro" id="IPR007110">
    <property type="entry name" value="Ig-like_dom"/>
</dbReference>
<dbReference type="SMART" id="SM00409">
    <property type="entry name" value="IG"/>
    <property type="match status" value="2"/>
</dbReference>
<keyword evidence="13" id="KW-0325">Glycoprotein</keyword>
<keyword evidence="8" id="KW-0130">Cell adhesion</keyword>
<dbReference type="Pfam" id="PF00047">
    <property type="entry name" value="ig"/>
    <property type="match status" value="1"/>
</dbReference>
<evidence type="ECO:0000313" key="19">
    <source>
        <dbReference type="Proteomes" id="UP000694892"/>
    </source>
</evidence>
<dbReference type="SUPFAM" id="SSF48726">
    <property type="entry name" value="Immunoglobulin"/>
    <property type="match status" value="3"/>
</dbReference>
<evidence type="ECO:0000256" key="2">
    <source>
        <dbReference type="ARBA" id="ARBA00004536"/>
    </source>
</evidence>
<evidence type="ECO:0000256" key="13">
    <source>
        <dbReference type="ARBA" id="ARBA00023180"/>
    </source>
</evidence>
<dbReference type="Pfam" id="PF08205">
    <property type="entry name" value="C2-set_2"/>
    <property type="match status" value="1"/>
</dbReference>
<dbReference type="InterPro" id="IPR013162">
    <property type="entry name" value="CD80_C2-set"/>
</dbReference>
<dbReference type="PROSITE" id="PS50835">
    <property type="entry name" value="IG_LIKE"/>
    <property type="match status" value="2"/>
</dbReference>
<evidence type="ECO:0000256" key="16">
    <source>
        <dbReference type="SAM" id="Phobius"/>
    </source>
</evidence>
<dbReference type="EMBL" id="CM004468">
    <property type="protein sequence ID" value="OCT93666.1"/>
    <property type="molecule type" value="Genomic_DNA"/>
</dbReference>
<comment type="similarity">
    <text evidence="3">Belongs to the nectin family.</text>
</comment>
<dbReference type="Proteomes" id="UP000694892">
    <property type="component" value="Chromosome 2L"/>
</dbReference>
<evidence type="ECO:0000313" key="18">
    <source>
        <dbReference type="EMBL" id="OCT93666.1"/>
    </source>
</evidence>
<dbReference type="InterPro" id="IPR013106">
    <property type="entry name" value="Ig_V-set"/>
</dbReference>
<keyword evidence="11 16" id="KW-0472">Membrane</keyword>
<protein>
    <recommendedName>
        <fullName evidence="17">Ig-like domain-containing protein</fullName>
    </recommendedName>
</protein>
<feature type="domain" description="Ig-like" evidence="17">
    <location>
        <begin position="180"/>
        <end position="285"/>
    </location>
</feature>
<dbReference type="SMART" id="SM00408">
    <property type="entry name" value="IGc2"/>
    <property type="match status" value="2"/>
</dbReference>
<keyword evidence="10 16" id="KW-1133">Transmembrane helix</keyword>
<dbReference type="PANTHER" id="PTHR23277:SF122">
    <property type="entry name" value="NECTIN-1-LIKE"/>
    <property type="match status" value="1"/>
</dbReference>
<feature type="domain" description="Ig-like" evidence="17">
    <location>
        <begin position="390"/>
        <end position="471"/>
    </location>
</feature>
<keyword evidence="9" id="KW-0965">Cell junction</keyword>
<keyword evidence="14" id="KW-0393">Immunoglobulin domain</keyword>
<dbReference type="Gene3D" id="2.60.40.10">
    <property type="entry name" value="Immunoglobulins"/>
    <property type="match status" value="3"/>
</dbReference>
<keyword evidence="5 16" id="KW-0812">Transmembrane</keyword>
<gene>
    <name evidence="18" type="ORF">XELAEV_18011341mg</name>
</gene>
<dbReference type="FunFam" id="2.60.40.10:FF:000304">
    <property type="entry name" value="Nectin cell adhesion molecule 1"/>
    <property type="match status" value="1"/>
</dbReference>
<feature type="transmembrane region" description="Helical" evidence="16">
    <location>
        <begin position="484"/>
        <end position="505"/>
    </location>
</feature>
<evidence type="ECO:0000256" key="10">
    <source>
        <dbReference type="ARBA" id="ARBA00022989"/>
    </source>
</evidence>
<proteinExistence type="inferred from homology"/>
<dbReference type="Pfam" id="PF07686">
    <property type="entry name" value="V-set"/>
    <property type="match status" value="1"/>
</dbReference>
<dbReference type="OMA" id="MEVTIRE"/>
<dbReference type="InterPro" id="IPR013783">
    <property type="entry name" value="Ig-like_fold"/>
</dbReference>
<dbReference type="InterPro" id="IPR013151">
    <property type="entry name" value="Immunoglobulin_dom"/>
</dbReference>
<keyword evidence="12" id="KW-1015">Disulfide bond</keyword>
<feature type="compositionally biased region" description="Pro residues" evidence="15">
    <location>
        <begin position="68"/>
        <end position="78"/>
    </location>
</feature>
<dbReference type="GO" id="GO:0007157">
    <property type="term" value="P:heterophilic cell-cell adhesion via plasma membrane cell adhesion molecules"/>
    <property type="evidence" value="ECO:0007669"/>
    <property type="project" value="TreeGrafter"/>
</dbReference>
<evidence type="ECO:0000256" key="6">
    <source>
        <dbReference type="ARBA" id="ARBA00022729"/>
    </source>
</evidence>
<dbReference type="AlphaFoldDB" id="A0A974DMW1"/>